<protein>
    <submittedName>
        <fullName evidence="4">TetR family transcriptional regulator</fullName>
    </submittedName>
</protein>
<dbReference type="OrthoDB" id="8220622at2"/>
<keyword evidence="5" id="KW-1185">Reference proteome</keyword>
<dbReference type="SUPFAM" id="SSF46689">
    <property type="entry name" value="Homeodomain-like"/>
    <property type="match status" value="1"/>
</dbReference>
<comment type="caution">
    <text evidence="4">The sequence shown here is derived from an EMBL/GenBank/DDBJ whole genome shotgun (WGS) entry which is preliminary data.</text>
</comment>
<dbReference type="Gene3D" id="1.10.357.10">
    <property type="entry name" value="Tetracycline Repressor, domain 2"/>
    <property type="match status" value="1"/>
</dbReference>
<dbReference type="PROSITE" id="PS50977">
    <property type="entry name" value="HTH_TETR_2"/>
    <property type="match status" value="1"/>
</dbReference>
<gene>
    <name evidence="4" type="ORF">C8N30_0556</name>
</gene>
<reference evidence="4 5" key="1">
    <citation type="submission" date="2018-09" db="EMBL/GenBank/DDBJ databases">
        <title>Genomic Encyclopedia of Archaeal and Bacterial Type Strains, Phase II (KMG-II): from individual species to whole genera.</title>
        <authorList>
            <person name="Goeker M."/>
        </authorList>
    </citation>
    <scope>NUCLEOTIDE SEQUENCE [LARGE SCALE GENOMIC DNA]</scope>
    <source>
        <strain evidence="4 5">DSM 11458</strain>
    </source>
</reference>
<dbReference type="Proteomes" id="UP000284407">
    <property type="component" value="Unassembled WGS sequence"/>
</dbReference>
<dbReference type="AlphaFoldDB" id="A0A420DP07"/>
<organism evidence="4 5">
    <name type="scientific">Sulfitobacter guttiformis</name>
    <dbReference type="NCBI Taxonomy" id="74349"/>
    <lineage>
        <taxon>Bacteria</taxon>
        <taxon>Pseudomonadati</taxon>
        <taxon>Pseudomonadota</taxon>
        <taxon>Alphaproteobacteria</taxon>
        <taxon>Rhodobacterales</taxon>
        <taxon>Roseobacteraceae</taxon>
        <taxon>Sulfitobacter</taxon>
    </lineage>
</organism>
<dbReference type="EMBL" id="RAQK01000001">
    <property type="protein sequence ID" value="RKE96006.1"/>
    <property type="molecule type" value="Genomic_DNA"/>
</dbReference>
<evidence type="ECO:0000256" key="1">
    <source>
        <dbReference type="ARBA" id="ARBA00023125"/>
    </source>
</evidence>
<dbReference type="GO" id="GO:0003700">
    <property type="term" value="F:DNA-binding transcription factor activity"/>
    <property type="evidence" value="ECO:0007669"/>
    <property type="project" value="TreeGrafter"/>
</dbReference>
<evidence type="ECO:0000259" key="3">
    <source>
        <dbReference type="PROSITE" id="PS50977"/>
    </source>
</evidence>
<proteinExistence type="predicted"/>
<dbReference type="GO" id="GO:0000976">
    <property type="term" value="F:transcription cis-regulatory region binding"/>
    <property type="evidence" value="ECO:0007669"/>
    <property type="project" value="TreeGrafter"/>
</dbReference>
<dbReference type="InterPro" id="IPR050109">
    <property type="entry name" value="HTH-type_TetR-like_transc_reg"/>
</dbReference>
<dbReference type="PANTHER" id="PTHR30055">
    <property type="entry name" value="HTH-TYPE TRANSCRIPTIONAL REGULATOR RUTR"/>
    <property type="match status" value="1"/>
</dbReference>
<feature type="DNA-binding region" description="H-T-H motif" evidence="2">
    <location>
        <begin position="40"/>
        <end position="59"/>
    </location>
</feature>
<dbReference type="RefSeq" id="WP_025062959.1">
    <property type="nucleotide sequence ID" value="NZ_RAQK01000001.1"/>
</dbReference>
<sequence>MPTAPDSSAVRKSAKRDSKKRQIADSAITALRTLGYANTSLRDIAEYSGMSLGILHYYFEDRSDLIIYCVRLYKQEFVTGILETLSGAVGRAEVINILSGALARSIAKDSDTHRLWYDIRNQALFDPVFRPVTAEIEAMLVRIVASAFAKSGHAVPPMIDLQLALLDGVFRHLMQKQLTEQSRTAAALKITFASVLEQIL</sequence>
<dbReference type="InterPro" id="IPR009057">
    <property type="entry name" value="Homeodomain-like_sf"/>
</dbReference>
<dbReference type="STRING" id="1443111.Z949_2526"/>
<evidence type="ECO:0000256" key="2">
    <source>
        <dbReference type="PROSITE-ProRule" id="PRU00335"/>
    </source>
</evidence>
<evidence type="ECO:0000313" key="4">
    <source>
        <dbReference type="EMBL" id="RKE96006.1"/>
    </source>
</evidence>
<dbReference type="PANTHER" id="PTHR30055:SF226">
    <property type="entry name" value="HTH-TYPE TRANSCRIPTIONAL REGULATOR PKSA"/>
    <property type="match status" value="1"/>
</dbReference>
<keyword evidence="1 2" id="KW-0238">DNA-binding</keyword>
<dbReference type="InterPro" id="IPR001647">
    <property type="entry name" value="HTH_TetR"/>
</dbReference>
<evidence type="ECO:0000313" key="5">
    <source>
        <dbReference type="Proteomes" id="UP000284407"/>
    </source>
</evidence>
<accession>A0A420DP07</accession>
<feature type="domain" description="HTH tetR-type" evidence="3">
    <location>
        <begin position="17"/>
        <end position="77"/>
    </location>
</feature>
<dbReference type="Pfam" id="PF00440">
    <property type="entry name" value="TetR_N"/>
    <property type="match status" value="1"/>
</dbReference>
<name>A0A420DP07_9RHOB</name>